<sequence>MAESPNIYETIPPSYQSSLIPFTRQLADVPDTETQVTKQLDQIIGPTLPALHRGIFKASKNQGILSHLIVKWYYLLESSTVALCKRVEALILQTWKLGCNSSTFAEQFALGFDLCFAKLPFTGNMIIEDYELRILKDLFVDLFSHKKIIDISMGRCHRLIVEKKRYNFQDHIAVKLKAKYGFDISCETDVFSSSLFTLTLLIYIEKMKPCKVLQTIQRKSSESKFRGYVLDKVKEKLSLHKPNLS</sequence>
<evidence type="ECO:0000313" key="2">
    <source>
        <dbReference type="Proteomes" id="UP000253472"/>
    </source>
</evidence>
<protein>
    <submittedName>
        <fullName evidence="1">Uncharacterized protein</fullName>
    </submittedName>
</protein>
<name>A0A367XLN1_9ASCO</name>
<accession>A0A367XLN1</accession>
<dbReference type="AlphaFoldDB" id="A0A367XLN1"/>
<dbReference type="EMBL" id="QLNQ01000030">
    <property type="protein sequence ID" value="RCK54564.1"/>
    <property type="molecule type" value="Genomic_DNA"/>
</dbReference>
<dbReference type="OrthoDB" id="4010102at2759"/>
<evidence type="ECO:0000313" key="1">
    <source>
        <dbReference type="EMBL" id="RCK54564.1"/>
    </source>
</evidence>
<reference evidence="1 2" key="1">
    <citation type="submission" date="2018-06" db="EMBL/GenBank/DDBJ databases">
        <title>Whole genome sequencing of Candida tropicalis (genome annotated by CSBL at Korea University).</title>
        <authorList>
            <person name="Ahn J."/>
        </authorList>
    </citation>
    <scope>NUCLEOTIDE SEQUENCE [LARGE SCALE GENOMIC DNA]</scope>
    <source>
        <strain evidence="1 2">ATCC 20962</strain>
    </source>
</reference>
<organism evidence="1 2">
    <name type="scientific">Candida viswanathii</name>
    <dbReference type="NCBI Taxonomy" id="5486"/>
    <lineage>
        <taxon>Eukaryota</taxon>
        <taxon>Fungi</taxon>
        <taxon>Dikarya</taxon>
        <taxon>Ascomycota</taxon>
        <taxon>Saccharomycotina</taxon>
        <taxon>Pichiomycetes</taxon>
        <taxon>Debaryomycetaceae</taxon>
        <taxon>Candida/Lodderomyces clade</taxon>
        <taxon>Candida</taxon>
    </lineage>
</organism>
<comment type="caution">
    <text evidence="1">The sequence shown here is derived from an EMBL/GenBank/DDBJ whole genome shotgun (WGS) entry which is preliminary data.</text>
</comment>
<keyword evidence="2" id="KW-1185">Reference proteome</keyword>
<proteinExistence type="predicted"/>
<gene>
    <name evidence="1" type="ORF">Cantr_03848</name>
</gene>
<dbReference type="Proteomes" id="UP000253472">
    <property type="component" value="Unassembled WGS sequence"/>
</dbReference>